<feature type="compositionally biased region" description="Basic and acidic residues" evidence="1">
    <location>
        <begin position="59"/>
        <end position="72"/>
    </location>
</feature>
<dbReference type="AlphaFoldDB" id="A0A922MTI7"/>
<feature type="compositionally biased region" description="Acidic residues" evidence="1">
    <location>
        <begin position="198"/>
        <end position="208"/>
    </location>
</feature>
<evidence type="ECO:0000313" key="2">
    <source>
        <dbReference type="EMBL" id="KAH9642441.1"/>
    </source>
</evidence>
<comment type="caution">
    <text evidence="2">The sequence shown here is derived from an EMBL/GenBank/DDBJ whole genome shotgun (WGS) entry which is preliminary data.</text>
</comment>
<feature type="compositionally biased region" description="Basic and acidic residues" evidence="1">
    <location>
        <begin position="209"/>
        <end position="224"/>
    </location>
</feature>
<sequence>MHEKRPVLSPKKQRPLQTVLKRKSEQLPKLEQKPSSSEPKVARVPAKNVPETSTTSAKKSVDVKKVEEEKKPAPLPTPVETPVQSAGHYELNDRMTNMVETELRNIMIKVWQELPDNPMDEAEALVVDKLRNAAGDDLRNVLGLNITKRLLNVHNPLYVKVQFSGKPEKQQLGGVKVTINPIYKFTKCPPNLISSFYNEDDNAGDEAEVNEKDDKSEVKTDKGKPTQSVASDPSKLNINKDENNVNITKVDKTDNKTDGNSATSKPVATKVVNEKPAVNKADSENPAENKAANEKPVINKADSEKSTQKAVTKVPVENKPSVNNDKVANKPTVVNTPAEKKQTVENKTANKTVPPGKNVAKPVESQEIKKPNTNANKAGNKPISNTNNTGKKQNPVPLKVTNKVAKKHKTSNVESDNDELDDHDIFALLSEGIVLDECSGSDEE</sequence>
<feature type="compositionally biased region" description="Basic and acidic residues" evidence="1">
    <location>
        <begin position="238"/>
        <end position="257"/>
    </location>
</feature>
<name>A0A922MTI7_SPOEX</name>
<reference evidence="2" key="1">
    <citation type="journal article" date="2021" name="G3 (Bethesda)">
        <title>Genome and transcriptome analysis of the beet armyworm Spodoptera exigua reveals targets for pest control. .</title>
        <authorList>
            <person name="Simon S."/>
            <person name="Breeschoten T."/>
            <person name="Jansen H.J."/>
            <person name="Dirks R.P."/>
            <person name="Schranz M.E."/>
            <person name="Ros V.I.D."/>
        </authorList>
    </citation>
    <scope>NUCLEOTIDE SEQUENCE</scope>
    <source>
        <strain evidence="2">TB_SE_WUR_2020</strain>
    </source>
</reference>
<accession>A0A922MTI7</accession>
<feature type="compositionally biased region" description="Polar residues" evidence="1">
    <location>
        <begin position="225"/>
        <end position="237"/>
    </location>
</feature>
<feature type="compositionally biased region" description="Basic and acidic residues" evidence="1">
    <location>
        <begin position="22"/>
        <end position="32"/>
    </location>
</feature>
<proteinExistence type="predicted"/>
<evidence type="ECO:0000256" key="1">
    <source>
        <dbReference type="SAM" id="MobiDB-lite"/>
    </source>
</evidence>
<feature type="region of interest" description="Disordered" evidence="1">
    <location>
        <begin position="197"/>
        <end position="418"/>
    </location>
</feature>
<protein>
    <submittedName>
        <fullName evidence="2">Uncharacterized protein</fullName>
    </submittedName>
</protein>
<feature type="region of interest" description="Disordered" evidence="1">
    <location>
        <begin position="1"/>
        <end position="83"/>
    </location>
</feature>
<dbReference type="Proteomes" id="UP000814243">
    <property type="component" value="Unassembled WGS sequence"/>
</dbReference>
<evidence type="ECO:0000313" key="3">
    <source>
        <dbReference type="Proteomes" id="UP000814243"/>
    </source>
</evidence>
<feature type="compositionally biased region" description="Polar residues" evidence="1">
    <location>
        <begin position="371"/>
        <end position="392"/>
    </location>
</feature>
<dbReference type="EMBL" id="JACEFF010000189">
    <property type="protein sequence ID" value="KAH9642441.1"/>
    <property type="molecule type" value="Genomic_DNA"/>
</dbReference>
<gene>
    <name evidence="2" type="ORF">HF086_007573</name>
</gene>
<organism evidence="2 3">
    <name type="scientific">Spodoptera exigua</name>
    <name type="common">Beet armyworm</name>
    <name type="synonym">Noctua fulgens</name>
    <dbReference type="NCBI Taxonomy" id="7107"/>
    <lineage>
        <taxon>Eukaryota</taxon>
        <taxon>Metazoa</taxon>
        <taxon>Ecdysozoa</taxon>
        <taxon>Arthropoda</taxon>
        <taxon>Hexapoda</taxon>
        <taxon>Insecta</taxon>
        <taxon>Pterygota</taxon>
        <taxon>Neoptera</taxon>
        <taxon>Endopterygota</taxon>
        <taxon>Lepidoptera</taxon>
        <taxon>Glossata</taxon>
        <taxon>Ditrysia</taxon>
        <taxon>Noctuoidea</taxon>
        <taxon>Noctuidae</taxon>
        <taxon>Amphipyrinae</taxon>
        <taxon>Spodoptera</taxon>
    </lineage>
</organism>